<proteinExistence type="predicted"/>
<protein>
    <submittedName>
        <fullName evidence="2">Uncharacterized protein</fullName>
    </submittedName>
</protein>
<keyword evidence="1" id="KW-0472">Membrane</keyword>
<sequence length="186" mass="20518">MKALWSLFWQILRFDRGPEEAPNSPMLLLGLIALDYLLSLLSQGLSKGQAHWDYVIIIPLIALTVELASLQLLTAYKSVRYRYTQTATVIIGCDIILTLISLPLSLAAMSMPDRSPLLPAFGILQMVLLGWGLGFRAFVYHRTINIGLIQANMLALALYLLALTFMVQAFPELLAQAQAAAAASQR</sequence>
<organism evidence="2 3">
    <name type="scientific">Fluviicoccus keumensis</name>
    <dbReference type="NCBI Taxonomy" id="1435465"/>
    <lineage>
        <taxon>Bacteria</taxon>
        <taxon>Pseudomonadati</taxon>
        <taxon>Pseudomonadota</taxon>
        <taxon>Gammaproteobacteria</taxon>
        <taxon>Moraxellales</taxon>
        <taxon>Moraxellaceae</taxon>
        <taxon>Fluviicoccus</taxon>
    </lineage>
</organism>
<feature type="transmembrane region" description="Helical" evidence="1">
    <location>
        <begin position="88"/>
        <end position="111"/>
    </location>
</feature>
<feature type="transmembrane region" description="Helical" evidence="1">
    <location>
        <begin position="117"/>
        <end position="139"/>
    </location>
</feature>
<dbReference type="RefSeq" id="WP_130415620.1">
    <property type="nucleotide sequence ID" value="NZ_SHKX01000016.1"/>
</dbReference>
<evidence type="ECO:0000313" key="2">
    <source>
        <dbReference type="EMBL" id="RZU36969.1"/>
    </source>
</evidence>
<dbReference type="AlphaFoldDB" id="A0A4Q7YKE3"/>
<keyword evidence="3" id="KW-1185">Reference proteome</keyword>
<feature type="transmembrane region" description="Helical" evidence="1">
    <location>
        <begin position="151"/>
        <end position="170"/>
    </location>
</feature>
<dbReference type="Proteomes" id="UP000292423">
    <property type="component" value="Unassembled WGS sequence"/>
</dbReference>
<name>A0A4Q7YKE3_9GAMM</name>
<reference evidence="2 3" key="1">
    <citation type="submission" date="2019-02" db="EMBL/GenBank/DDBJ databases">
        <title>Genomic Encyclopedia of Type Strains, Phase IV (KMG-IV): sequencing the most valuable type-strain genomes for metagenomic binning, comparative biology and taxonomic classification.</title>
        <authorList>
            <person name="Goeker M."/>
        </authorList>
    </citation>
    <scope>NUCLEOTIDE SEQUENCE [LARGE SCALE GENOMIC DNA]</scope>
    <source>
        <strain evidence="2 3">DSM 105135</strain>
    </source>
</reference>
<dbReference type="EMBL" id="SHKX01000016">
    <property type="protein sequence ID" value="RZU36969.1"/>
    <property type="molecule type" value="Genomic_DNA"/>
</dbReference>
<comment type="caution">
    <text evidence="2">The sequence shown here is derived from an EMBL/GenBank/DDBJ whole genome shotgun (WGS) entry which is preliminary data.</text>
</comment>
<evidence type="ECO:0000313" key="3">
    <source>
        <dbReference type="Proteomes" id="UP000292423"/>
    </source>
</evidence>
<feature type="transmembrane region" description="Helical" evidence="1">
    <location>
        <begin position="54"/>
        <end position="76"/>
    </location>
</feature>
<gene>
    <name evidence="2" type="ORF">EV700_3182</name>
</gene>
<keyword evidence="1" id="KW-0812">Transmembrane</keyword>
<dbReference type="OrthoDB" id="6717649at2"/>
<keyword evidence="1" id="KW-1133">Transmembrane helix</keyword>
<accession>A0A4Q7YKE3</accession>
<evidence type="ECO:0000256" key="1">
    <source>
        <dbReference type="SAM" id="Phobius"/>
    </source>
</evidence>